<dbReference type="PROSITE" id="PS50005">
    <property type="entry name" value="TPR"/>
    <property type="match status" value="1"/>
</dbReference>
<dbReference type="EMBL" id="CP016094">
    <property type="protein sequence ID" value="AOS44184.1"/>
    <property type="molecule type" value="Genomic_DNA"/>
</dbReference>
<keyword evidence="1" id="KW-0802">TPR repeat</keyword>
<evidence type="ECO:0000313" key="2">
    <source>
        <dbReference type="EMBL" id="AOS44184.1"/>
    </source>
</evidence>
<dbReference type="KEGG" id="obg:Verru16b_01245"/>
<evidence type="ECO:0000256" key="1">
    <source>
        <dbReference type="PROSITE-ProRule" id="PRU00339"/>
    </source>
</evidence>
<dbReference type="AlphaFoldDB" id="A0A1D8ATF3"/>
<dbReference type="Pfam" id="PF14559">
    <property type="entry name" value="TPR_19"/>
    <property type="match status" value="1"/>
</dbReference>
<dbReference type="Proteomes" id="UP000095228">
    <property type="component" value="Chromosome"/>
</dbReference>
<organism evidence="2 3">
    <name type="scientific">Lacunisphaera limnophila</name>
    <dbReference type="NCBI Taxonomy" id="1838286"/>
    <lineage>
        <taxon>Bacteria</taxon>
        <taxon>Pseudomonadati</taxon>
        <taxon>Verrucomicrobiota</taxon>
        <taxon>Opitutia</taxon>
        <taxon>Opitutales</taxon>
        <taxon>Opitutaceae</taxon>
        <taxon>Lacunisphaera</taxon>
    </lineage>
</organism>
<keyword evidence="3" id="KW-1185">Reference proteome</keyword>
<sequence length="270" mass="29696">MRFRLLALFFAGLGWNVGAVEPDQAVVLYRAGRQAEAEIVFRQRLAERPECAETRCYLGKLAIRRGDYPAATELLEQAVALAPRESEYHHWLGNSLAWAAAGAPFREKAALGRRCLAAYRHALELDPDNLRARFSLMNFYRHVPRLLGGGLGRAREEAAEIHRRDPVEGAYARAVLQAQEEDFAAAFSSLREVLARQPGHYAANHLLGQVALASGERLAEGAYALRRCLELEPTETDAGHEAVVRCLGELRARGAGTEPSEVARRVGASG</sequence>
<protein>
    <submittedName>
        <fullName evidence="2">Tetratricopeptide repeat protein</fullName>
    </submittedName>
</protein>
<accession>A0A1D8ATF3</accession>
<proteinExistence type="predicted"/>
<dbReference type="SMART" id="SM00028">
    <property type="entry name" value="TPR"/>
    <property type="match status" value="2"/>
</dbReference>
<dbReference type="STRING" id="1838286.Verru16b_01245"/>
<dbReference type="InterPro" id="IPR011990">
    <property type="entry name" value="TPR-like_helical_dom_sf"/>
</dbReference>
<evidence type="ECO:0000313" key="3">
    <source>
        <dbReference type="Proteomes" id="UP000095228"/>
    </source>
</evidence>
<gene>
    <name evidence="2" type="ORF">Verru16b_01245</name>
</gene>
<dbReference type="InterPro" id="IPR019734">
    <property type="entry name" value="TPR_rpt"/>
</dbReference>
<feature type="repeat" description="TPR" evidence="1">
    <location>
        <begin position="52"/>
        <end position="85"/>
    </location>
</feature>
<dbReference type="Gene3D" id="1.25.40.10">
    <property type="entry name" value="Tetratricopeptide repeat domain"/>
    <property type="match status" value="2"/>
</dbReference>
<name>A0A1D8ATF3_9BACT</name>
<dbReference type="PANTHER" id="PTHR12558">
    <property type="entry name" value="CELL DIVISION CYCLE 16,23,27"/>
    <property type="match status" value="1"/>
</dbReference>
<dbReference type="PANTHER" id="PTHR12558:SF13">
    <property type="entry name" value="CELL DIVISION CYCLE PROTEIN 27 HOMOLOG"/>
    <property type="match status" value="1"/>
</dbReference>
<reference evidence="2 3" key="1">
    <citation type="submission" date="2016-06" db="EMBL/GenBank/DDBJ databases">
        <title>Three novel species with peptidoglycan cell walls form the new genus Lacunisphaera gen. nov. in the family Opitutaceae of the verrucomicrobial subdivision 4.</title>
        <authorList>
            <person name="Rast P."/>
            <person name="Gloeckner I."/>
            <person name="Jogler M."/>
            <person name="Boedeker C."/>
            <person name="Jeske O."/>
            <person name="Wiegand S."/>
            <person name="Reinhardt R."/>
            <person name="Schumann P."/>
            <person name="Rohde M."/>
            <person name="Spring S."/>
            <person name="Gloeckner F.O."/>
            <person name="Jogler C."/>
        </authorList>
    </citation>
    <scope>NUCLEOTIDE SEQUENCE [LARGE SCALE GENOMIC DNA]</scope>
    <source>
        <strain evidence="2 3">IG16b</strain>
    </source>
</reference>
<dbReference type="SUPFAM" id="SSF48452">
    <property type="entry name" value="TPR-like"/>
    <property type="match status" value="1"/>
</dbReference>
<dbReference type="OrthoDB" id="192575at2"/>
<dbReference type="RefSeq" id="WP_069961463.1">
    <property type="nucleotide sequence ID" value="NZ_CP016094.1"/>
</dbReference>